<dbReference type="InParanoid" id="A0A0D0BDY0"/>
<organism evidence="2 3">
    <name type="scientific">Suillus luteus UH-Slu-Lm8-n1</name>
    <dbReference type="NCBI Taxonomy" id="930992"/>
    <lineage>
        <taxon>Eukaryota</taxon>
        <taxon>Fungi</taxon>
        <taxon>Dikarya</taxon>
        <taxon>Basidiomycota</taxon>
        <taxon>Agaricomycotina</taxon>
        <taxon>Agaricomycetes</taxon>
        <taxon>Agaricomycetidae</taxon>
        <taxon>Boletales</taxon>
        <taxon>Suillineae</taxon>
        <taxon>Suillaceae</taxon>
        <taxon>Suillus</taxon>
    </lineage>
</organism>
<dbReference type="OrthoDB" id="2691556at2759"/>
<dbReference type="AlphaFoldDB" id="A0A0D0BDY0"/>
<dbReference type="Proteomes" id="UP000054485">
    <property type="component" value="Unassembled WGS sequence"/>
</dbReference>
<name>A0A0D0BDY0_9AGAM</name>
<dbReference type="EMBL" id="KN835267">
    <property type="protein sequence ID" value="KIK41493.1"/>
    <property type="molecule type" value="Genomic_DNA"/>
</dbReference>
<evidence type="ECO:0000313" key="2">
    <source>
        <dbReference type="EMBL" id="KIK41493.1"/>
    </source>
</evidence>
<sequence length="217" mass="24007">MANASTAGVTAPMTPPHGVGSGPESKSTPLRPAAVSEYIIILNFVVRVASTTCRSLRRDVENYGKYPVDKMLQELLYRCVDRSKPFSDKPTLLDDRLKVILPNFNKGNDTQKIKQHLGDLMASTVEEQMYKPFIQASNLALDLLSKLDVPGLVCSKAHDDDKILFHQNDPKKWPNSIKVKCLYGSFGKAHPTILMDGRSIDGGVQTQEDSDWSFNAA</sequence>
<feature type="region of interest" description="Disordered" evidence="1">
    <location>
        <begin position="1"/>
        <end position="28"/>
    </location>
</feature>
<reference evidence="2 3" key="1">
    <citation type="submission" date="2014-04" db="EMBL/GenBank/DDBJ databases">
        <authorList>
            <consortium name="DOE Joint Genome Institute"/>
            <person name="Kuo A."/>
            <person name="Ruytinx J."/>
            <person name="Rineau F."/>
            <person name="Colpaert J."/>
            <person name="Kohler A."/>
            <person name="Nagy L.G."/>
            <person name="Floudas D."/>
            <person name="Copeland A."/>
            <person name="Barry K.W."/>
            <person name="Cichocki N."/>
            <person name="Veneault-Fourrey C."/>
            <person name="LaButti K."/>
            <person name="Lindquist E.A."/>
            <person name="Lipzen A."/>
            <person name="Lundell T."/>
            <person name="Morin E."/>
            <person name="Murat C."/>
            <person name="Sun H."/>
            <person name="Tunlid A."/>
            <person name="Henrissat B."/>
            <person name="Grigoriev I.V."/>
            <person name="Hibbett D.S."/>
            <person name="Martin F."/>
            <person name="Nordberg H.P."/>
            <person name="Cantor M.N."/>
            <person name="Hua S.X."/>
        </authorList>
    </citation>
    <scope>NUCLEOTIDE SEQUENCE [LARGE SCALE GENOMIC DNA]</scope>
    <source>
        <strain evidence="2 3">UH-Slu-Lm8-n1</strain>
    </source>
</reference>
<gene>
    <name evidence="2" type="ORF">CY34DRAFT_13019</name>
</gene>
<accession>A0A0D0BDY0</accession>
<protein>
    <submittedName>
        <fullName evidence="2">Uncharacterized protein</fullName>
    </submittedName>
</protein>
<evidence type="ECO:0000313" key="3">
    <source>
        <dbReference type="Proteomes" id="UP000054485"/>
    </source>
</evidence>
<evidence type="ECO:0000256" key="1">
    <source>
        <dbReference type="SAM" id="MobiDB-lite"/>
    </source>
</evidence>
<dbReference type="HOGENOM" id="CLU_1273008_0_0_1"/>
<reference evidence="3" key="2">
    <citation type="submission" date="2015-01" db="EMBL/GenBank/DDBJ databases">
        <title>Evolutionary Origins and Diversification of the Mycorrhizal Mutualists.</title>
        <authorList>
            <consortium name="DOE Joint Genome Institute"/>
            <consortium name="Mycorrhizal Genomics Consortium"/>
            <person name="Kohler A."/>
            <person name="Kuo A."/>
            <person name="Nagy L.G."/>
            <person name="Floudas D."/>
            <person name="Copeland A."/>
            <person name="Barry K.W."/>
            <person name="Cichocki N."/>
            <person name="Veneault-Fourrey C."/>
            <person name="LaButti K."/>
            <person name="Lindquist E.A."/>
            <person name="Lipzen A."/>
            <person name="Lundell T."/>
            <person name="Morin E."/>
            <person name="Murat C."/>
            <person name="Riley R."/>
            <person name="Ohm R."/>
            <person name="Sun H."/>
            <person name="Tunlid A."/>
            <person name="Henrissat B."/>
            <person name="Grigoriev I.V."/>
            <person name="Hibbett D.S."/>
            <person name="Martin F."/>
        </authorList>
    </citation>
    <scope>NUCLEOTIDE SEQUENCE [LARGE SCALE GENOMIC DNA]</scope>
    <source>
        <strain evidence="3">UH-Slu-Lm8-n1</strain>
    </source>
</reference>
<keyword evidence="3" id="KW-1185">Reference proteome</keyword>
<proteinExistence type="predicted"/>